<evidence type="ECO:0008006" key="3">
    <source>
        <dbReference type="Google" id="ProtNLM"/>
    </source>
</evidence>
<keyword evidence="2" id="KW-1185">Reference proteome</keyword>
<organism evidence="1 2">
    <name type="scientific">Xylaria grammica</name>
    <dbReference type="NCBI Taxonomy" id="363999"/>
    <lineage>
        <taxon>Eukaryota</taxon>
        <taxon>Fungi</taxon>
        <taxon>Dikarya</taxon>
        <taxon>Ascomycota</taxon>
        <taxon>Pezizomycotina</taxon>
        <taxon>Sordariomycetes</taxon>
        <taxon>Xylariomycetidae</taxon>
        <taxon>Xylariales</taxon>
        <taxon>Xylariaceae</taxon>
        <taxon>Xylaria</taxon>
    </lineage>
</organism>
<proteinExistence type="predicted"/>
<accession>A0A439DAI7</accession>
<dbReference type="STRING" id="363999.A0A439DAI7"/>
<reference evidence="1 2" key="1">
    <citation type="submission" date="2018-12" db="EMBL/GenBank/DDBJ databases">
        <title>Draft genome sequence of Xylaria grammica IHI A82.</title>
        <authorList>
            <person name="Buettner E."/>
            <person name="Kellner H."/>
        </authorList>
    </citation>
    <scope>NUCLEOTIDE SEQUENCE [LARGE SCALE GENOMIC DNA]</scope>
    <source>
        <strain evidence="1 2">IHI A82</strain>
    </source>
</reference>
<dbReference type="EMBL" id="RYZI01000080">
    <property type="protein sequence ID" value="RWA11419.1"/>
    <property type="molecule type" value="Genomic_DNA"/>
</dbReference>
<comment type="caution">
    <text evidence="1">The sequence shown here is derived from an EMBL/GenBank/DDBJ whole genome shotgun (WGS) entry which is preliminary data.</text>
</comment>
<protein>
    <recommendedName>
        <fullName evidence="3">Protein kinase domain-containing protein</fullName>
    </recommendedName>
</protein>
<name>A0A439DAI7_9PEZI</name>
<dbReference type="Proteomes" id="UP000286045">
    <property type="component" value="Unassembled WGS sequence"/>
</dbReference>
<evidence type="ECO:0000313" key="2">
    <source>
        <dbReference type="Proteomes" id="UP000286045"/>
    </source>
</evidence>
<sequence>MASNVNKSAEQVLTPYPYHAGQSITLRDSDGAEFSVDIIHEYPFTISPAVVVNLYKDGAVHEAVLKLYDRRFGELRQRIEFSGKERPQPHTEESEAAFQDFARSGMLVPVLGRLKHTDLMWDLHRGVYTPLEEENEEDEKTKPERERLAEEEVEFYYEIQKRYTREVRVYEKLKYLQGRGIPRFFTTVTLQMPSAPADIEPSYFQVLGILIEKIDGFNLTNLVTEMPAGPPNVWAEIVQKATDLAVEINRAGVLDEDSQPRNAIVTRREGNTYEVRRIDFGEARLESDLEYYREDEPNFFKQCAETSDDPGAIGAVMAAKVKRLMGVQLDIVFEEIFPGVGGLPV</sequence>
<dbReference type="AlphaFoldDB" id="A0A439DAI7"/>
<evidence type="ECO:0000313" key="1">
    <source>
        <dbReference type="EMBL" id="RWA11419.1"/>
    </source>
</evidence>
<gene>
    <name evidence="1" type="ORF">EKO27_g3674</name>
</gene>